<reference evidence="2 3" key="1">
    <citation type="submission" date="2014-04" db="EMBL/GenBank/DDBJ databases">
        <authorList>
            <consortium name="DOE Joint Genome Institute"/>
            <person name="Kuo A."/>
            <person name="Kohler A."/>
            <person name="Jargeat P."/>
            <person name="Nagy L.G."/>
            <person name="Floudas D."/>
            <person name="Copeland A."/>
            <person name="Barry K.W."/>
            <person name="Cichocki N."/>
            <person name="Veneault-Fourrey C."/>
            <person name="LaButti K."/>
            <person name="Lindquist E.A."/>
            <person name="Lipzen A."/>
            <person name="Lundell T."/>
            <person name="Morin E."/>
            <person name="Murat C."/>
            <person name="Sun H."/>
            <person name="Tunlid A."/>
            <person name="Henrissat B."/>
            <person name="Grigoriev I.V."/>
            <person name="Hibbett D.S."/>
            <person name="Martin F."/>
            <person name="Nordberg H.P."/>
            <person name="Cantor M.N."/>
            <person name="Hua S.X."/>
        </authorList>
    </citation>
    <scope>NUCLEOTIDE SEQUENCE [LARGE SCALE GENOMIC DNA]</scope>
    <source>
        <strain evidence="2 3">Ve08.2h10</strain>
    </source>
</reference>
<protein>
    <submittedName>
        <fullName evidence="2">Uncharacterized protein</fullName>
    </submittedName>
</protein>
<sequence>MQLFALIVSIASLSAYTLVGVHATKCAVCPKGVVDKATVTRCIGKYNDNTTCYYSSSQKQATCDYDVDGHLWGGDHACPAKASMTSSGCHACPGRVME</sequence>
<dbReference type="Proteomes" id="UP000054538">
    <property type="component" value="Unassembled WGS sequence"/>
</dbReference>
<accession>A0A0D0DLS5</accession>
<proteinExistence type="predicted"/>
<keyword evidence="1" id="KW-0732">Signal</keyword>
<keyword evidence="3" id="KW-1185">Reference proteome</keyword>
<evidence type="ECO:0000313" key="3">
    <source>
        <dbReference type="Proteomes" id="UP000054538"/>
    </source>
</evidence>
<name>A0A0D0DLS5_9AGAM</name>
<feature type="chain" id="PRO_5002225807" evidence="1">
    <location>
        <begin position="24"/>
        <end position="98"/>
    </location>
</feature>
<organism evidence="2 3">
    <name type="scientific">Paxillus rubicundulus Ve08.2h10</name>
    <dbReference type="NCBI Taxonomy" id="930991"/>
    <lineage>
        <taxon>Eukaryota</taxon>
        <taxon>Fungi</taxon>
        <taxon>Dikarya</taxon>
        <taxon>Basidiomycota</taxon>
        <taxon>Agaricomycotina</taxon>
        <taxon>Agaricomycetes</taxon>
        <taxon>Agaricomycetidae</taxon>
        <taxon>Boletales</taxon>
        <taxon>Paxilineae</taxon>
        <taxon>Paxillaceae</taxon>
        <taxon>Paxillus</taxon>
    </lineage>
</organism>
<dbReference type="HOGENOM" id="CLU_150821_1_0_1"/>
<feature type="signal peptide" evidence="1">
    <location>
        <begin position="1"/>
        <end position="23"/>
    </location>
</feature>
<evidence type="ECO:0000313" key="2">
    <source>
        <dbReference type="EMBL" id="KIK92338.1"/>
    </source>
</evidence>
<dbReference type="OrthoDB" id="2694406at2759"/>
<dbReference type="AlphaFoldDB" id="A0A0D0DLS5"/>
<gene>
    <name evidence="2" type="ORF">PAXRUDRAFT_830046</name>
</gene>
<evidence type="ECO:0000256" key="1">
    <source>
        <dbReference type="SAM" id="SignalP"/>
    </source>
</evidence>
<dbReference type="InParanoid" id="A0A0D0DLS5"/>
<reference evidence="3" key="2">
    <citation type="submission" date="2015-01" db="EMBL/GenBank/DDBJ databases">
        <title>Evolutionary Origins and Diversification of the Mycorrhizal Mutualists.</title>
        <authorList>
            <consortium name="DOE Joint Genome Institute"/>
            <consortium name="Mycorrhizal Genomics Consortium"/>
            <person name="Kohler A."/>
            <person name="Kuo A."/>
            <person name="Nagy L.G."/>
            <person name="Floudas D."/>
            <person name="Copeland A."/>
            <person name="Barry K.W."/>
            <person name="Cichocki N."/>
            <person name="Veneault-Fourrey C."/>
            <person name="LaButti K."/>
            <person name="Lindquist E.A."/>
            <person name="Lipzen A."/>
            <person name="Lundell T."/>
            <person name="Morin E."/>
            <person name="Murat C."/>
            <person name="Riley R."/>
            <person name="Ohm R."/>
            <person name="Sun H."/>
            <person name="Tunlid A."/>
            <person name="Henrissat B."/>
            <person name="Grigoriev I.V."/>
            <person name="Hibbett D.S."/>
            <person name="Martin F."/>
        </authorList>
    </citation>
    <scope>NUCLEOTIDE SEQUENCE [LARGE SCALE GENOMIC DNA]</scope>
    <source>
        <strain evidence="3">Ve08.2h10</strain>
    </source>
</reference>
<dbReference type="EMBL" id="KN825290">
    <property type="protein sequence ID" value="KIK92338.1"/>
    <property type="molecule type" value="Genomic_DNA"/>
</dbReference>